<gene>
    <name evidence="1" type="ORF">MARI151_60190</name>
</gene>
<name>A0A653WCA9_9FLAO</name>
<sequence>MKGKSQFTKEEAREIESLIELKLQSDTTKQKSIRAKIRKLGFYASDFGLRGGFTVADFRSVVTIGGKAPLITSQNTKTTVQKRIKTTKAKQKQAKIKHSDEAYIIDLCDEVLKLKGSRQHRFDFLRGDSGTKLPVDVYYHSLNLVIEYYERQHSEAVPHFDKRMTVSGMSRGEQRKLYDERRRIELPKNGIQLVIFDYSEFAHTTGKRLLRQKKNDLAVIGKKLKVIKK</sequence>
<dbReference type="RefSeq" id="WP_201304129.1">
    <property type="nucleotide sequence ID" value="NZ_LR733271.1"/>
</dbReference>
<dbReference type="AlphaFoldDB" id="A0A653WCA9"/>
<keyword evidence="2" id="KW-1185">Reference proteome</keyword>
<dbReference type="Gene3D" id="3.40.960.10">
    <property type="entry name" value="VSR Endonuclease"/>
    <property type="match status" value="1"/>
</dbReference>
<reference evidence="1 2" key="1">
    <citation type="submission" date="2019-10" db="EMBL/GenBank/DDBJ databases">
        <authorList>
            <person name="Karimi E."/>
        </authorList>
    </citation>
    <scope>NUCLEOTIDE SEQUENCE [LARGE SCALE GENOMIC DNA]</scope>
    <source>
        <strain evidence="1">Maribacter sp. 151</strain>
    </source>
</reference>
<accession>A0A653WCA9</accession>
<proteinExistence type="predicted"/>
<dbReference type="EMBL" id="CABWLR010000006">
    <property type="protein sequence ID" value="VXC15645.1"/>
    <property type="molecule type" value="Genomic_DNA"/>
</dbReference>
<evidence type="ECO:0000313" key="1">
    <source>
        <dbReference type="EMBL" id="VXC15645.1"/>
    </source>
</evidence>
<protein>
    <submittedName>
        <fullName evidence="1">Uncharacterized protein</fullName>
    </submittedName>
</protein>
<dbReference type="Proteomes" id="UP000430202">
    <property type="component" value="Unassembled WGS sequence"/>
</dbReference>
<evidence type="ECO:0000313" key="2">
    <source>
        <dbReference type="Proteomes" id="UP000430202"/>
    </source>
</evidence>
<organism evidence="1 2">
    <name type="scientific">Maribacter litoralis</name>
    <dbReference type="NCBI Taxonomy" id="2059726"/>
    <lineage>
        <taxon>Bacteria</taxon>
        <taxon>Pseudomonadati</taxon>
        <taxon>Bacteroidota</taxon>
        <taxon>Flavobacteriia</taxon>
        <taxon>Flavobacteriales</taxon>
        <taxon>Flavobacteriaceae</taxon>
        <taxon>Maribacter</taxon>
    </lineage>
</organism>